<dbReference type="InterPro" id="IPR050950">
    <property type="entry name" value="HTH-type_LysR_regulators"/>
</dbReference>
<comment type="similarity">
    <text evidence="1">Belongs to the LysR transcriptional regulatory family.</text>
</comment>
<evidence type="ECO:0000256" key="3">
    <source>
        <dbReference type="ARBA" id="ARBA00023125"/>
    </source>
</evidence>
<reference evidence="6 7" key="1">
    <citation type="submission" date="2024-03" db="EMBL/GenBank/DDBJ databases">
        <title>Novel species of the genus Variovorax.</title>
        <authorList>
            <person name="Liu Q."/>
            <person name="Xin Y.-H."/>
        </authorList>
    </citation>
    <scope>NUCLEOTIDE SEQUENCE [LARGE SCALE GENOMIC DNA]</scope>
    <source>
        <strain evidence="6 7">KACC 18501</strain>
    </source>
</reference>
<evidence type="ECO:0000313" key="7">
    <source>
        <dbReference type="Proteomes" id="UP001363010"/>
    </source>
</evidence>
<dbReference type="Pfam" id="PF03466">
    <property type="entry name" value="LysR_substrate"/>
    <property type="match status" value="1"/>
</dbReference>
<dbReference type="RefSeq" id="WP_340365545.1">
    <property type="nucleotide sequence ID" value="NZ_JBBKZV010000014.1"/>
</dbReference>
<dbReference type="SUPFAM" id="SSF53850">
    <property type="entry name" value="Periplasmic binding protein-like II"/>
    <property type="match status" value="1"/>
</dbReference>
<dbReference type="PRINTS" id="PR00039">
    <property type="entry name" value="HTHLYSR"/>
</dbReference>
<sequence>MDLRQLEYFVNVVQSGSFSRAAVALNLAQPSLSRQVALLEAELGQRLLVRTGRGVTATDAGDALLVHARVMLDAARRAHEELRDMGTSPSGKVIVGMPPRVALGLSVSLVQRFRERFPRAVITVLEGLSLSLRESLIAGRMDMALLFDPPPSPQLEYTQLMRERLFLVAPPGHELPPRVGLSTLANYPMVLPSAPNAIRSLVDAVLLPRRVELQVLAEVGAVNTVLALVASGVGSTILPESAIVVSGYSDTLPYAPLGPPSIWNALTLAVPMARPATRLTRETAQLLKELDFRGRVTSLS</sequence>
<keyword evidence="3" id="KW-0238">DNA-binding</keyword>
<name>A0ABU8W396_9BURK</name>
<proteinExistence type="inferred from homology"/>
<organism evidence="6 7">
    <name type="scientific">Variovorax humicola</name>
    <dbReference type="NCBI Taxonomy" id="1769758"/>
    <lineage>
        <taxon>Bacteria</taxon>
        <taxon>Pseudomonadati</taxon>
        <taxon>Pseudomonadota</taxon>
        <taxon>Betaproteobacteria</taxon>
        <taxon>Burkholderiales</taxon>
        <taxon>Comamonadaceae</taxon>
        <taxon>Variovorax</taxon>
    </lineage>
</organism>
<dbReference type="Gene3D" id="1.10.10.10">
    <property type="entry name" value="Winged helix-like DNA-binding domain superfamily/Winged helix DNA-binding domain"/>
    <property type="match status" value="1"/>
</dbReference>
<dbReference type="InterPro" id="IPR005119">
    <property type="entry name" value="LysR_subst-bd"/>
</dbReference>
<evidence type="ECO:0000259" key="5">
    <source>
        <dbReference type="PROSITE" id="PS50931"/>
    </source>
</evidence>
<dbReference type="Gene3D" id="3.40.190.290">
    <property type="match status" value="1"/>
</dbReference>
<protein>
    <submittedName>
        <fullName evidence="6">LysR substrate-binding domain-containing protein</fullName>
    </submittedName>
</protein>
<evidence type="ECO:0000256" key="4">
    <source>
        <dbReference type="ARBA" id="ARBA00023163"/>
    </source>
</evidence>
<dbReference type="Proteomes" id="UP001363010">
    <property type="component" value="Unassembled WGS sequence"/>
</dbReference>
<evidence type="ECO:0000256" key="2">
    <source>
        <dbReference type="ARBA" id="ARBA00023015"/>
    </source>
</evidence>
<comment type="caution">
    <text evidence="6">The sequence shown here is derived from an EMBL/GenBank/DDBJ whole genome shotgun (WGS) entry which is preliminary data.</text>
</comment>
<evidence type="ECO:0000313" key="6">
    <source>
        <dbReference type="EMBL" id="MEJ8824522.1"/>
    </source>
</evidence>
<keyword evidence="4" id="KW-0804">Transcription</keyword>
<dbReference type="Pfam" id="PF00126">
    <property type="entry name" value="HTH_1"/>
    <property type="match status" value="1"/>
</dbReference>
<dbReference type="InterPro" id="IPR036390">
    <property type="entry name" value="WH_DNA-bd_sf"/>
</dbReference>
<gene>
    <name evidence="6" type="ORF">WKW80_21200</name>
</gene>
<dbReference type="EMBL" id="JBBKZV010000014">
    <property type="protein sequence ID" value="MEJ8824522.1"/>
    <property type="molecule type" value="Genomic_DNA"/>
</dbReference>
<dbReference type="PROSITE" id="PS50931">
    <property type="entry name" value="HTH_LYSR"/>
    <property type="match status" value="1"/>
</dbReference>
<dbReference type="PANTHER" id="PTHR30419">
    <property type="entry name" value="HTH-TYPE TRANSCRIPTIONAL REGULATOR YBHD"/>
    <property type="match status" value="1"/>
</dbReference>
<dbReference type="SUPFAM" id="SSF46785">
    <property type="entry name" value="Winged helix' DNA-binding domain"/>
    <property type="match status" value="1"/>
</dbReference>
<feature type="domain" description="HTH lysR-type" evidence="5">
    <location>
        <begin position="1"/>
        <end position="58"/>
    </location>
</feature>
<keyword evidence="2" id="KW-0805">Transcription regulation</keyword>
<keyword evidence="7" id="KW-1185">Reference proteome</keyword>
<dbReference type="InterPro" id="IPR000847">
    <property type="entry name" value="LysR_HTH_N"/>
</dbReference>
<evidence type="ECO:0000256" key="1">
    <source>
        <dbReference type="ARBA" id="ARBA00009437"/>
    </source>
</evidence>
<accession>A0ABU8W396</accession>
<dbReference type="InterPro" id="IPR036388">
    <property type="entry name" value="WH-like_DNA-bd_sf"/>
</dbReference>